<evidence type="ECO:0000313" key="1">
    <source>
        <dbReference type="EMBL" id="JAH36623.1"/>
    </source>
</evidence>
<reference evidence="1" key="1">
    <citation type="submission" date="2014-11" db="EMBL/GenBank/DDBJ databases">
        <authorList>
            <person name="Amaro Gonzalez C."/>
        </authorList>
    </citation>
    <scope>NUCLEOTIDE SEQUENCE</scope>
</reference>
<dbReference type="AlphaFoldDB" id="A0A0E9S7V2"/>
<organism evidence="1">
    <name type="scientific">Anguilla anguilla</name>
    <name type="common">European freshwater eel</name>
    <name type="synonym">Muraena anguilla</name>
    <dbReference type="NCBI Taxonomy" id="7936"/>
    <lineage>
        <taxon>Eukaryota</taxon>
        <taxon>Metazoa</taxon>
        <taxon>Chordata</taxon>
        <taxon>Craniata</taxon>
        <taxon>Vertebrata</taxon>
        <taxon>Euteleostomi</taxon>
        <taxon>Actinopterygii</taxon>
        <taxon>Neopterygii</taxon>
        <taxon>Teleostei</taxon>
        <taxon>Anguilliformes</taxon>
        <taxon>Anguillidae</taxon>
        <taxon>Anguilla</taxon>
    </lineage>
</organism>
<protein>
    <submittedName>
        <fullName evidence="1">Uncharacterized protein</fullName>
    </submittedName>
</protein>
<accession>A0A0E9S7V2</accession>
<name>A0A0E9S7V2_ANGAN</name>
<proteinExistence type="predicted"/>
<sequence length="17" mass="1746">MPPPQVVITAVVPVNQG</sequence>
<dbReference type="EMBL" id="GBXM01071954">
    <property type="protein sequence ID" value="JAH36623.1"/>
    <property type="molecule type" value="Transcribed_RNA"/>
</dbReference>
<reference evidence="1" key="2">
    <citation type="journal article" date="2015" name="Fish Shellfish Immunol.">
        <title>Early steps in the European eel (Anguilla anguilla)-Vibrio vulnificus interaction in the gills: Role of the RtxA13 toxin.</title>
        <authorList>
            <person name="Callol A."/>
            <person name="Pajuelo D."/>
            <person name="Ebbesson L."/>
            <person name="Teles M."/>
            <person name="MacKenzie S."/>
            <person name="Amaro C."/>
        </authorList>
    </citation>
    <scope>NUCLEOTIDE SEQUENCE</scope>
</reference>